<dbReference type="InterPro" id="IPR001227">
    <property type="entry name" value="Ac_transferase_dom_sf"/>
</dbReference>
<dbReference type="InterPro" id="IPR050858">
    <property type="entry name" value="Mal-CoA-ACP_Trans/PKS_FabD"/>
</dbReference>
<proteinExistence type="predicted"/>
<evidence type="ECO:0000256" key="1">
    <source>
        <dbReference type="ARBA" id="ARBA00013258"/>
    </source>
</evidence>
<dbReference type="InterPro" id="IPR014043">
    <property type="entry name" value="Acyl_transferase_dom"/>
</dbReference>
<organism evidence="6 7">
    <name type="scientific">Saccharopolyspora dendranthemae</name>
    <dbReference type="NCBI Taxonomy" id="1181886"/>
    <lineage>
        <taxon>Bacteria</taxon>
        <taxon>Bacillati</taxon>
        <taxon>Actinomycetota</taxon>
        <taxon>Actinomycetes</taxon>
        <taxon>Pseudonocardiales</taxon>
        <taxon>Pseudonocardiaceae</taxon>
        <taxon>Saccharopolyspora</taxon>
    </lineage>
</organism>
<accession>A0A561TX71</accession>
<dbReference type="Proteomes" id="UP000316184">
    <property type="component" value="Unassembled WGS sequence"/>
</dbReference>
<dbReference type="SUPFAM" id="SSF52151">
    <property type="entry name" value="FabD/lysophospholipase-like"/>
    <property type="match status" value="1"/>
</dbReference>
<dbReference type="GO" id="GO:0004314">
    <property type="term" value="F:[acyl-carrier-protein] S-malonyltransferase activity"/>
    <property type="evidence" value="ECO:0007669"/>
    <property type="project" value="UniProtKB-EC"/>
</dbReference>
<dbReference type="EMBL" id="VIWX01000008">
    <property type="protein sequence ID" value="TWF91684.1"/>
    <property type="molecule type" value="Genomic_DNA"/>
</dbReference>
<reference evidence="6 7" key="1">
    <citation type="submission" date="2019-06" db="EMBL/GenBank/DDBJ databases">
        <title>Sequencing the genomes of 1000 actinobacteria strains.</title>
        <authorList>
            <person name="Klenk H.-P."/>
        </authorList>
    </citation>
    <scope>NUCLEOTIDE SEQUENCE [LARGE SCALE GENOMIC DNA]</scope>
    <source>
        <strain evidence="6 7">DSM 46699</strain>
    </source>
</reference>
<dbReference type="GO" id="GO:0006633">
    <property type="term" value="P:fatty acid biosynthetic process"/>
    <property type="evidence" value="ECO:0007669"/>
    <property type="project" value="TreeGrafter"/>
</dbReference>
<dbReference type="Gene3D" id="3.30.70.250">
    <property type="entry name" value="Malonyl-CoA ACP transacylase, ACP-binding"/>
    <property type="match status" value="1"/>
</dbReference>
<protein>
    <recommendedName>
        <fullName evidence="1">[acyl-carrier-protein] S-malonyltransferase</fullName>
        <ecNumber evidence="1">2.3.1.39</ecNumber>
    </recommendedName>
</protein>
<dbReference type="AlphaFoldDB" id="A0A561TX71"/>
<evidence type="ECO:0000256" key="3">
    <source>
        <dbReference type="ARBA" id="ARBA00023315"/>
    </source>
</evidence>
<dbReference type="InterPro" id="IPR016036">
    <property type="entry name" value="Malonyl_transacylase_ACP-bd"/>
</dbReference>
<comment type="caution">
    <text evidence="6">The sequence shown here is derived from an EMBL/GenBank/DDBJ whole genome shotgun (WGS) entry which is preliminary data.</text>
</comment>
<dbReference type="SMART" id="SM00827">
    <property type="entry name" value="PKS_AT"/>
    <property type="match status" value="1"/>
</dbReference>
<keyword evidence="2 6" id="KW-0808">Transferase</keyword>
<dbReference type="EC" id="2.3.1.39" evidence="1"/>
<evidence type="ECO:0000256" key="2">
    <source>
        <dbReference type="ARBA" id="ARBA00022679"/>
    </source>
</evidence>
<keyword evidence="7" id="KW-1185">Reference proteome</keyword>
<dbReference type="Gene3D" id="3.40.366.10">
    <property type="entry name" value="Malonyl-Coenzyme A Acyl Carrier Protein, domain 2"/>
    <property type="match status" value="1"/>
</dbReference>
<gene>
    <name evidence="6" type="ORF">FHU35_18107</name>
</gene>
<evidence type="ECO:0000256" key="4">
    <source>
        <dbReference type="ARBA" id="ARBA00048462"/>
    </source>
</evidence>
<evidence type="ECO:0000313" key="7">
    <source>
        <dbReference type="Proteomes" id="UP000316184"/>
    </source>
</evidence>
<sequence>MFNPWLELDGVEDRLGRWSELAGLDLIKLGTTAEADEIKDTSVTQPLVVALSLIAAEEMRRRFEVPADTPVAGHSVGELAAAAIAGVLSADDAVALAAVRGREMAAACALEPTGMSAVLGGDEQTVLETLERLGLDAANRNGAGQIVAAGKTGSLEVLAAEPPEGARVRPLPVAGAFHTRFMVSAQETLAKHAEDVDAGDAVLPLLSNADGAVVSSADDVLSRLVNQVTNPVRWDSCMSALGERGVDAVVEFPPAGALTGMVRRALKGVQTIALKTPADLDKVADQLGSAA</sequence>
<dbReference type="InterPro" id="IPR016035">
    <property type="entry name" value="Acyl_Trfase/lysoPLipase"/>
</dbReference>
<feature type="domain" description="Malonyl-CoA:ACP transacylase (MAT)" evidence="5">
    <location>
        <begin position="1"/>
        <end position="278"/>
    </location>
</feature>
<name>A0A561TX71_9PSEU</name>
<dbReference type="GO" id="GO:0005829">
    <property type="term" value="C:cytosol"/>
    <property type="evidence" value="ECO:0007669"/>
    <property type="project" value="TreeGrafter"/>
</dbReference>
<dbReference type="PANTHER" id="PTHR42681:SF1">
    <property type="entry name" value="MALONYL-COA-ACYL CARRIER PROTEIN TRANSACYLASE, MITOCHONDRIAL"/>
    <property type="match status" value="1"/>
</dbReference>
<evidence type="ECO:0000313" key="6">
    <source>
        <dbReference type="EMBL" id="TWF91684.1"/>
    </source>
</evidence>
<dbReference type="PANTHER" id="PTHR42681">
    <property type="entry name" value="MALONYL-COA-ACYL CARRIER PROTEIN TRANSACYLASE, MITOCHONDRIAL"/>
    <property type="match status" value="1"/>
</dbReference>
<dbReference type="Pfam" id="PF00698">
    <property type="entry name" value="Acyl_transf_1"/>
    <property type="match status" value="1"/>
</dbReference>
<comment type="catalytic activity">
    <reaction evidence="4">
        <text>holo-[ACP] + malonyl-CoA = malonyl-[ACP] + CoA</text>
        <dbReference type="Rhea" id="RHEA:41792"/>
        <dbReference type="Rhea" id="RHEA-COMP:9623"/>
        <dbReference type="Rhea" id="RHEA-COMP:9685"/>
        <dbReference type="ChEBI" id="CHEBI:57287"/>
        <dbReference type="ChEBI" id="CHEBI:57384"/>
        <dbReference type="ChEBI" id="CHEBI:64479"/>
        <dbReference type="ChEBI" id="CHEBI:78449"/>
        <dbReference type="EC" id="2.3.1.39"/>
    </reaction>
</comment>
<evidence type="ECO:0000259" key="5">
    <source>
        <dbReference type="SMART" id="SM00827"/>
    </source>
</evidence>
<keyword evidence="3" id="KW-0012">Acyltransferase</keyword>
<dbReference type="SUPFAM" id="SSF55048">
    <property type="entry name" value="Probable ACP-binding domain of malonyl-CoA ACP transacylase"/>
    <property type="match status" value="1"/>
</dbReference>